<dbReference type="Proteomes" id="UP000069654">
    <property type="component" value="Unassembled WGS sequence"/>
</dbReference>
<evidence type="ECO:0000313" key="4">
    <source>
        <dbReference type="EMBL" id="GAT14681.1"/>
    </source>
</evidence>
<protein>
    <submittedName>
        <fullName evidence="4">Short-chain alcohol dehydrogenase</fullName>
    </submittedName>
</protein>
<gene>
    <name evidence="4" type="ORF">RMCT_1651</name>
</gene>
<dbReference type="InterPro" id="IPR036291">
    <property type="entry name" value="NAD(P)-bd_dom_sf"/>
</dbReference>
<dbReference type="CDD" id="cd05233">
    <property type="entry name" value="SDR_c"/>
    <property type="match status" value="1"/>
</dbReference>
<organism evidence="4 5">
    <name type="scientific">Mycolicibacterium thermoresistibile</name>
    <name type="common">Mycobacterium thermoresistibile</name>
    <dbReference type="NCBI Taxonomy" id="1797"/>
    <lineage>
        <taxon>Bacteria</taxon>
        <taxon>Bacillati</taxon>
        <taxon>Actinomycetota</taxon>
        <taxon>Actinomycetes</taxon>
        <taxon>Mycobacteriales</taxon>
        <taxon>Mycobacteriaceae</taxon>
        <taxon>Mycolicibacterium</taxon>
    </lineage>
</organism>
<dbReference type="Pfam" id="PF00106">
    <property type="entry name" value="adh_short"/>
    <property type="match status" value="1"/>
</dbReference>
<accession>A0A117IM29</accession>
<dbReference type="SUPFAM" id="SSF51735">
    <property type="entry name" value="NAD(P)-binding Rossmann-fold domains"/>
    <property type="match status" value="1"/>
</dbReference>
<evidence type="ECO:0000313" key="5">
    <source>
        <dbReference type="Proteomes" id="UP000069654"/>
    </source>
</evidence>
<keyword evidence="2" id="KW-0521">NADP</keyword>
<reference evidence="4 5" key="1">
    <citation type="journal article" date="2016" name="Genome Announc.">
        <title>Draft Genome Sequences of Five Rapidly Growing Mycobacterium Species, M. thermoresistibile, M. fortuitum subsp. acetamidolyticum, M. canariasense, M. brisbanense, and M. novocastrense.</title>
        <authorList>
            <person name="Katahira K."/>
            <person name="Ogura Y."/>
            <person name="Gotoh Y."/>
            <person name="Hayashi T."/>
        </authorList>
    </citation>
    <scope>NUCLEOTIDE SEQUENCE [LARGE SCALE GENOMIC DNA]</scope>
    <source>
        <strain evidence="4 5">JCM6362</strain>
    </source>
</reference>
<dbReference type="PANTHER" id="PTHR43391:SF14">
    <property type="entry name" value="DEHYDROGENASE_REDUCTASE SDR FAMILY PROTEIN 7-LIKE"/>
    <property type="match status" value="1"/>
</dbReference>
<dbReference type="PRINTS" id="PR00081">
    <property type="entry name" value="GDHRDH"/>
</dbReference>
<evidence type="ECO:0000256" key="1">
    <source>
        <dbReference type="ARBA" id="ARBA00006484"/>
    </source>
</evidence>
<comment type="caution">
    <text evidence="4">The sequence shown here is derived from an EMBL/GenBank/DDBJ whole genome shotgun (WGS) entry which is preliminary data.</text>
</comment>
<dbReference type="RefSeq" id="WP_040546669.1">
    <property type="nucleotide sequence ID" value="NZ_BCTB01000009.1"/>
</dbReference>
<dbReference type="InterPro" id="IPR002347">
    <property type="entry name" value="SDR_fam"/>
</dbReference>
<dbReference type="AlphaFoldDB" id="A0A117IM29"/>
<sequence length="252" mass="26445">MAERSLAGKRVVVVGASAGIGRAFAIRAGKEGARLVLAARRTDKLDEVVAEAGGGAAVAVDVRNPADCQRLAEVSGQTLGNVDILLASSGYAPLKMFADTTIDDWRDVFETNVIGVHEVIRAHLPVLVPSAIVAAMSSDSVRHPHAALGAYSSSKAALERCLVSWRLEKPGYRFACVEVGGTVPTDFTSHFDPGLLDTALNDWLSRGLVQETRMTPEAVADALVGTFAGAIDSPDVGLESIVLKSPSAPMRV</sequence>
<keyword evidence="3" id="KW-0560">Oxidoreductase</keyword>
<proteinExistence type="inferred from homology"/>
<dbReference type="OrthoDB" id="4611371at2"/>
<evidence type="ECO:0000256" key="2">
    <source>
        <dbReference type="ARBA" id="ARBA00022857"/>
    </source>
</evidence>
<dbReference type="STRING" id="1797.RMCT_1651"/>
<dbReference type="PANTHER" id="PTHR43391">
    <property type="entry name" value="RETINOL DEHYDROGENASE-RELATED"/>
    <property type="match status" value="1"/>
</dbReference>
<dbReference type="Gene3D" id="3.40.50.720">
    <property type="entry name" value="NAD(P)-binding Rossmann-like Domain"/>
    <property type="match status" value="1"/>
</dbReference>
<dbReference type="GO" id="GO:0016491">
    <property type="term" value="F:oxidoreductase activity"/>
    <property type="evidence" value="ECO:0007669"/>
    <property type="project" value="UniProtKB-KW"/>
</dbReference>
<evidence type="ECO:0000256" key="3">
    <source>
        <dbReference type="ARBA" id="ARBA00023002"/>
    </source>
</evidence>
<dbReference type="EMBL" id="BCTB01000009">
    <property type="protein sequence ID" value="GAT14681.1"/>
    <property type="molecule type" value="Genomic_DNA"/>
</dbReference>
<comment type="similarity">
    <text evidence="1">Belongs to the short-chain dehydrogenases/reductases (SDR) family.</text>
</comment>
<reference evidence="5" key="2">
    <citation type="submission" date="2016-02" db="EMBL/GenBank/DDBJ databases">
        <title>Draft genome sequence of five rapidly growing Mycobacterium species.</title>
        <authorList>
            <person name="Katahira K."/>
            <person name="Gotou Y."/>
            <person name="Iida K."/>
            <person name="Ogura Y."/>
            <person name="Hayashi T."/>
        </authorList>
    </citation>
    <scope>NUCLEOTIDE SEQUENCE [LARGE SCALE GENOMIC DNA]</scope>
    <source>
        <strain evidence="5">JCM6362</strain>
    </source>
</reference>
<name>A0A117IM29_MYCTH</name>